<dbReference type="PANTHER" id="PTHR34315">
    <property type="match status" value="1"/>
</dbReference>
<dbReference type="Proteomes" id="UP001213799">
    <property type="component" value="Unassembled WGS sequence"/>
</dbReference>
<reference evidence="1" key="1">
    <citation type="journal article" date="2023" name="IMA Fungus">
        <title>Comparative genomic study of the Penicillium genus elucidates a diverse pangenome and 15 lateral gene transfer events.</title>
        <authorList>
            <person name="Petersen C."/>
            <person name="Sorensen T."/>
            <person name="Nielsen M.R."/>
            <person name="Sondergaard T.E."/>
            <person name="Sorensen J.L."/>
            <person name="Fitzpatrick D.A."/>
            <person name="Frisvad J.C."/>
            <person name="Nielsen K.L."/>
        </authorList>
    </citation>
    <scope>NUCLEOTIDE SEQUENCE</scope>
    <source>
        <strain evidence="1">IBT 12815</strain>
    </source>
</reference>
<evidence type="ECO:0000313" key="1">
    <source>
        <dbReference type="EMBL" id="KAJ5604186.1"/>
    </source>
</evidence>
<organism evidence="1 2">
    <name type="scientific">Penicillium hordei</name>
    <dbReference type="NCBI Taxonomy" id="40994"/>
    <lineage>
        <taxon>Eukaryota</taxon>
        <taxon>Fungi</taxon>
        <taxon>Dikarya</taxon>
        <taxon>Ascomycota</taxon>
        <taxon>Pezizomycotina</taxon>
        <taxon>Eurotiomycetes</taxon>
        <taxon>Eurotiomycetidae</taxon>
        <taxon>Eurotiales</taxon>
        <taxon>Aspergillaceae</taxon>
        <taxon>Penicillium</taxon>
    </lineage>
</organism>
<dbReference type="AlphaFoldDB" id="A0AAD6E9A9"/>
<evidence type="ECO:0000313" key="2">
    <source>
        <dbReference type="Proteomes" id="UP001213799"/>
    </source>
</evidence>
<comment type="caution">
    <text evidence="1">The sequence shown here is derived from an EMBL/GenBank/DDBJ whole genome shotgun (WGS) entry which is preliminary data.</text>
</comment>
<sequence length="141" mass="15695">MSNTTAHTTQIFFDEHLRGEIYRNYPSTLQDDVPIVLDGDDSFIGEAASAGYDPYLEYILLGKTVTDGISGWIRMGINISASYPASRSQNQAGNCSKTNVAVLSLPPFRSWEKMEGQHSEILLSMFQAKCIREPELSRGRT</sequence>
<keyword evidence="2" id="KW-1185">Reference proteome</keyword>
<protein>
    <submittedName>
        <fullName evidence="1">Uncharacterized protein</fullName>
    </submittedName>
</protein>
<dbReference type="GeneID" id="81588441"/>
<proteinExistence type="predicted"/>
<dbReference type="RefSeq" id="XP_056753984.1">
    <property type="nucleotide sequence ID" value="XM_056898199.1"/>
</dbReference>
<reference evidence="1" key="2">
    <citation type="submission" date="2023-01" db="EMBL/GenBank/DDBJ databases">
        <authorList>
            <person name="Petersen C."/>
        </authorList>
    </citation>
    <scope>NUCLEOTIDE SEQUENCE</scope>
    <source>
        <strain evidence="1">IBT 12815</strain>
    </source>
</reference>
<dbReference type="PANTHER" id="PTHR34315:SF1">
    <property type="entry name" value="INTRADIOL RING-CLEAVAGE DIOXYGENASES DOMAIN-CONTAINING PROTEIN-RELATED"/>
    <property type="match status" value="1"/>
</dbReference>
<gene>
    <name evidence="1" type="ORF">N7537_007142</name>
</gene>
<dbReference type="EMBL" id="JAQJAE010000003">
    <property type="protein sequence ID" value="KAJ5604186.1"/>
    <property type="molecule type" value="Genomic_DNA"/>
</dbReference>
<accession>A0AAD6E9A9</accession>
<name>A0AAD6E9A9_9EURO</name>